<keyword evidence="1" id="KW-0472">Membrane</keyword>
<evidence type="ECO:0000256" key="1">
    <source>
        <dbReference type="SAM" id="Phobius"/>
    </source>
</evidence>
<comment type="caution">
    <text evidence="3">The sequence shown here is derived from an EMBL/GenBank/DDBJ whole genome shotgun (WGS) entry which is preliminary data.</text>
</comment>
<feature type="transmembrane region" description="Helical" evidence="1">
    <location>
        <begin position="188"/>
        <end position="212"/>
    </location>
</feature>
<evidence type="ECO:0000313" key="3">
    <source>
        <dbReference type="EMBL" id="TNV75671.1"/>
    </source>
</evidence>
<proteinExistence type="predicted"/>
<reference evidence="3" key="1">
    <citation type="submission" date="2019-06" db="EMBL/GenBank/DDBJ databases">
        <authorList>
            <person name="Zheng W."/>
        </authorList>
    </citation>
    <scope>NUCLEOTIDE SEQUENCE</scope>
    <source>
        <strain evidence="3">QDHG01</strain>
    </source>
</reference>
<keyword evidence="4" id="KW-1185">Reference proteome</keyword>
<keyword evidence="1" id="KW-1133">Transmembrane helix</keyword>
<protein>
    <recommendedName>
        <fullName evidence="5">Thioredoxin domain-containing protein</fullName>
    </recommendedName>
</protein>
<dbReference type="Proteomes" id="UP000785679">
    <property type="component" value="Unassembled WGS sequence"/>
</dbReference>
<evidence type="ECO:0008006" key="5">
    <source>
        <dbReference type="Google" id="ProtNLM"/>
    </source>
</evidence>
<evidence type="ECO:0000256" key="2">
    <source>
        <dbReference type="SAM" id="SignalP"/>
    </source>
</evidence>
<feature type="chain" id="PRO_5035241626" description="Thioredoxin domain-containing protein" evidence="2">
    <location>
        <begin position="17"/>
        <end position="222"/>
    </location>
</feature>
<dbReference type="EMBL" id="RRYP01015086">
    <property type="protein sequence ID" value="TNV75671.1"/>
    <property type="molecule type" value="Genomic_DNA"/>
</dbReference>
<keyword evidence="1" id="KW-0812">Transmembrane</keyword>
<name>A0A8J8NJJ4_HALGN</name>
<dbReference type="AlphaFoldDB" id="A0A8J8NJJ4"/>
<accession>A0A8J8NJJ4</accession>
<feature type="signal peptide" evidence="2">
    <location>
        <begin position="1"/>
        <end position="16"/>
    </location>
</feature>
<keyword evidence="2" id="KW-0732">Signal</keyword>
<gene>
    <name evidence="3" type="ORF">FGO68_gene3164</name>
</gene>
<sequence>MKTLIIILLQAFSVLAANIDKHPLGISLINVQEFLANTTLPFAMLLLGNEGEQRDLKREVNNWFRNIKNSIGKNGDSSVSFAHIDCQFNKKACIEMGFERFPSILMRNREGQQVIVRLDEDMMEKVERAIRSQNFSEILELDATQIYPSSNPTNSLYLLIDRLSDHMIYGAKGLFSPFDLQWSINSKIIVFSMIFIGYPTIFILSMWLLCCIKSDESKLKKD</sequence>
<evidence type="ECO:0000313" key="4">
    <source>
        <dbReference type="Proteomes" id="UP000785679"/>
    </source>
</evidence>
<organism evidence="3 4">
    <name type="scientific">Halteria grandinella</name>
    <dbReference type="NCBI Taxonomy" id="5974"/>
    <lineage>
        <taxon>Eukaryota</taxon>
        <taxon>Sar</taxon>
        <taxon>Alveolata</taxon>
        <taxon>Ciliophora</taxon>
        <taxon>Intramacronucleata</taxon>
        <taxon>Spirotrichea</taxon>
        <taxon>Stichotrichia</taxon>
        <taxon>Sporadotrichida</taxon>
        <taxon>Halteriidae</taxon>
        <taxon>Halteria</taxon>
    </lineage>
</organism>